<dbReference type="SUPFAM" id="SSF144083">
    <property type="entry name" value="Magnesium transport protein CorA, transmembrane region"/>
    <property type="match status" value="1"/>
</dbReference>
<keyword evidence="8" id="KW-0406">Ion transport</keyword>
<dbReference type="AlphaFoldDB" id="A0A972VW96"/>
<gene>
    <name evidence="8 9" type="primary">corA</name>
    <name evidence="9" type="ORF">HQ497_05310</name>
</gene>
<organism evidence="9 10">
    <name type="scientific">SAR86 cluster bacterium</name>
    <dbReference type="NCBI Taxonomy" id="2030880"/>
    <lineage>
        <taxon>Bacteria</taxon>
        <taxon>Pseudomonadati</taxon>
        <taxon>Pseudomonadota</taxon>
        <taxon>Gammaproteobacteria</taxon>
        <taxon>SAR86 cluster</taxon>
    </lineage>
</organism>
<dbReference type="SUPFAM" id="SSF143865">
    <property type="entry name" value="CorA soluble domain-like"/>
    <property type="match status" value="1"/>
</dbReference>
<sequence>MPKISKRLFSGSNHQVSKKVGMPPGSLIHIGEDHSRETEISQISYSALGVETRILDSVDALRHYQTGEAITWLNIAGLADIKAIEAIGQHFDIHRLVLEDILNTHQRPKCEHHDNFIYLVLKSLVVPESGADSAAIQGLKSGIQYQQISILLLDRLVITFEESSSSALDHIKQRLNNSSGRFRSQGSDYLAYEILDSIIDQYFEYEEYMAEQIDDVEEELLINPTNDTLIRIQRLKRELIKIRRIISPLRELLNGLLRSDSPLIHAGTHIYLRDVFDHCLRIAEMLDSYRDMTTGLLDIYISSISNRMNEIMKVLTIFASIFIPLTFITGIYGMNFDDMPELHWPWAYPALWGLFISIAGGLLVYFKRRHWL</sequence>
<dbReference type="CDD" id="cd12828">
    <property type="entry name" value="TmCorA-like_1"/>
    <property type="match status" value="1"/>
</dbReference>
<evidence type="ECO:0000313" key="9">
    <source>
        <dbReference type="EMBL" id="NQV64766.1"/>
    </source>
</evidence>
<dbReference type="EMBL" id="JABMOJ010000196">
    <property type="protein sequence ID" value="NQV64766.1"/>
    <property type="molecule type" value="Genomic_DNA"/>
</dbReference>
<dbReference type="GO" id="GO:0050897">
    <property type="term" value="F:cobalt ion binding"/>
    <property type="evidence" value="ECO:0007669"/>
    <property type="project" value="TreeGrafter"/>
</dbReference>
<accession>A0A972VW96</accession>
<keyword evidence="3 8" id="KW-0813">Transport</keyword>
<dbReference type="Gene3D" id="3.30.460.20">
    <property type="entry name" value="CorA soluble domain-like"/>
    <property type="match status" value="1"/>
</dbReference>
<keyword evidence="4 8" id="KW-1003">Cell membrane</keyword>
<dbReference type="PANTHER" id="PTHR46494:SF1">
    <property type="entry name" value="CORA FAMILY METAL ION TRANSPORTER (EUROFUNG)"/>
    <property type="match status" value="1"/>
</dbReference>
<dbReference type="InterPro" id="IPR045863">
    <property type="entry name" value="CorA_TM1_TM2"/>
</dbReference>
<evidence type="ECO:0000256" key="6">
    <source>
        <dbReference type="ARBA" id="ARBA00022989"/>
    </source>
</evidence>
<evidence type="ECO:0000256" key="7">
    <source>
        <dbReference type="ARBA" id="ARBA00023136"/>
    </source>
</evidence>
<dbReference type="InterPro" id="IPR045861">
    <property type="entry name" value="CorA_cytoplasmic_dom"/>
</dbReference>
<dbReference type="Proteomes" id="UP000754644">
    <property type="component" value="Unassembled WGS sequence"/>
</dbReference>
<evidence type="ECO:0000256" key="2">
    <source>
        <dbReference type="ARBA" id="ARBA00009765"/>
    </source>
</evidence>
<evidence type="ECO:0000313" key="10">
    <source>
        <dbReference type="Proteomes" id="UP000754644"/>
    </source>
</evidence>
<dbReference type="GO" id="GO:0015087">
    <property type="term" value="F:cobalt ion transmembrane transporter activity"/>
    <property type="evidence" value="ECO:0007669"/>
    <property type="project" value="UniProtKB-UniRule"/>
</dbReference>
<evidence type="ECO:0000256" key="8">
    <source>
        <dbReference type="RuleBase" id="RU362010"/>
    </source>
</evidence>
<dbReference type="PANTHER" id="PTHR46494">
    <property type="entry name" value="CORA FAMILY METAL ION TRANSPORTER (EUROFUNG)"/>
    <property type="match status" value="1"/>
</dbReference>
<reference evidence="9" key="1">
    <citation type="submission" date="2020-05" db="EMBL/GenBank/DDBJ databases">
        <title>Sulfur intermediates as new biogeochemical hubs in an aquatic model microbial ecosystem.</title>
        <authorList>
            <person name="Vigneron A."/>
        </authorList>
    </citation>
    <scope>NUCLEOTIDE SEQUENCE</scope>
    <source>
        <strain evidence="9">Bin.250</strain>
    </source>
</reference>
<keyword evidence="8" id="KW-0460">Magnesium</keyword>
<dbReference type="Gene3D" id="1.20.58.340">
    <property type="entry name" value="Magnesium transport protein CorA, transmembrane region"/>
    <property type="match status" value="2"/>
</dbReference>
<comment type="subcellular location">
    <subcellularLocation>
        <location evidence="1">Cell membrane</location>
        <topology evidence="1">Multi-pass membrane protein</topology>
    </subcellularLocation>
    <subcellularLocation>
        <location evidence="8">Membrane</location>
        <topology evidence="8">Multi-pass membrane protein</topology>
    </subcellularLocation>
</comment>
<keyword evidence="6 8" id="KW-1133">Transmembrane helix</keyword>
<evidence type="ECO:0000256" key="3">
    <source>
        <dbReference type="ARBA" id="ARBA00022448"/>
    </source>
</evidence>
<dbReference type="GO" id="GO:0005886">
    <property type="term" value="C:plasma membrane"/>
    <property type="evidence" value="ECO:0007669"/>
    <property type="project" value="UniProtKB-SubCell"/>
</dbReference>
<protein>
    <recommendedName>
        <fullName evidence="8">Magnesium transport protein CorA</fullName>
    </recommendedName>
</protein>
<keyword evidence="7 8" id="KW-0472">Membrane</keyword>
<dbReference type="InterPro" id="IPR002523">
    <property type="entry name" value="MgTranspt_CorA/ZnTranspt_ZntB"/>
</dbReference>
<dbReference type="FunFam" id="1.20.58.340:FF:000012">
    <property type="entry name" value="Magnesium transport protein CorA"/>
    <property type="match status" value="1"/>
</dbReference>
<feature type="transmembrane region" description="Helical" evidence="8">
    <location>
        <begin position="346"/>
        <end position="366"/>
    </location>
</feature>
<name>A0A972VW96_9GAMM</name>
<dbReference type="InterPro" id="IPR004488">
    <property type="entry name" value="Mg/Co-transport_prot_CorA"/>
</dbReference>
<proteinExistence type="inferred from homology"/>
<comment type="caution">
    <text evidence="9">The sequence shown here is derived from an EMBL/GenBank/DDBJ whole genome shotgun (WGS) entry which is preliminary data.</text>
</comment>
<comment type="similarity">
    <text evidence="2 8">Belongs to the CorA metal ion transporter (MIT) (TC 1.A.35) family.</text>
</comment>
<evidence type="ECO:0000256" key="1">
    <source>
        <dbReference type="ARBA" id="ARBA00004651"/>
    </source>
</evidence>
<dbReference type="NCBIfam" id="TIGR00383">
    <property type="entry name" value="corA"/>
    <property type="match status" value="1"/>
</dbReference>
<keyword evidence="5 8" id="KW-0812">Transmembrane</keyword>
<dbReference type="GO" id="GO:0000287">
    <property type="term" value="F:magnesium ion binding"/>
    <property type="evidence" value="ECO:0007669"/>
    <property type="project" value="TreeGrafter"/>
</dbReference>
<dbReference type="Pfam" id="PF01544">
    <property type="entry name" value="CorA"/>
    <property type="match status" value="1"/>
</dbReference>
<comment type="function">
    <text evidence="8">Mediates influx of magnesium ions.</text>
</comment>
<dbReference type="GO" id="GO:0015095">
    <property type="term" value="F:magnesium ion transmembrane transporter activity"/>
    <property type="evidence" value="ECO:0007669"/>
    <property type="project" value="UniProtKB-UniRule"/>
</dbReference>
<evidence type="ECO:0000256" key="5">
    <source>
        <dbReference type="ARBA" id="ARBA00022692"/>
    </source>
</evidence>
<feature type="transmembrane region" description="Helical" evidence="8">
    <location>
        <begin position="314"/>
        <end position="334"/>
    </location>
</feature>
<evidence type="ECO:0000256" key="4">
    <source>
        <dbReference type="ARBA" id="ARBA00022475"/>
    </source>
</evidence>